<gene>
    <name evidence="1" type="ORF">GA0070618_5729</name>
</gene>
<dbReference type="Gene3D" id="3.40.47.10">
    <property type="match status" value="2"/>
</dbReference>
<reference evidence="2" key="1">
    <citation type="submission" date="2016-06" db="EMBL/GenBank/DDBJ databases">
        <authorList>
            <person name="Varghese N."/>
            <person name="Submissions Spin"/>
        </authorList>
    </citation>
    <scope>NUCLEOTIDE SEQUENCE [LARGE SCALE GENOMIC DNA]</scope>
    <source>
        <strain evidence="2">DSM 43816</strain>
    </source>
</reference>
<dbReference type="AlphaFoldDB" id="A0A1C4ZTH1"/>
<dbReference type="GO" id="GO:0016746">
    <property type="term" value="F:acyltransferase activity"/>
    <property type="evidence" value="ECO:0007669"/>
    <property type="project" value="UniProtKB-KW"/>
</dbReference>
<dbReference type="OrthoDB" id="3659750at2"/>
<sequence length="333" mass="35612">MPLYVRRVATFLPERVCPVAELPELSTAGDAQRNAVLRLGVERIRDAGDLGEVALAAGAATAALAETGTDPAEVDVLLLVQGRAPEHLLASEATRVQRLVGATHAVTLGVGELGCVSSSAALAVCSGLFAANPGWRTGLVAMGARTATPARYRPPMTVLGDGGLAALVTSYPSGGFRLVDQVLTSNGEYADLFRIRYRDRPASRWQEECADPHTYSFRLALESRRRLADLNAGLLARNGLRADEVRYVMQNLSTGAFAFWQEALDVELLPVCVRNLREYGHLGSADVLLNLAGAAPELRAGDRVLVMNSSPVAAWSSALFEYLPDDRKEGASR</sequence>
<dbReference type="Proteomes" id="UP000198253">
    <property type="component" value="Chromosome I"/>
</dbReference>
<name>A0A1C4ZTH1_MICEC</name>
<dbReference type="InterPro" id="IPR016039">
    <property type="entry name" value="Thiolase-like"/>
</dbReference>
<dbReference type="PANTHER" id="PTHR34069:SF3">
    <property type="entry name" value="ACYL-COA:ACYL-COA ALKYLTRANSFERASE"/>
    <property type="match status" value="1"/>
</dbReference>
<protein>
    <submittedName>
        <fullName evidence="1">3-oxoacyl-[acyl-carrier-protein] synthase-3</fullName>
    </submittedName>
</protein>
<dbReference type="GO" id="GO:0044550">
    <property type="term" value="P:secondary metabolite biosynthetic process"/>
    <property type="evidence" value="ECO:0007669"/>
    <property type="project" value="TreeGrafter"/>
</dbReference>
<accession>A0A1C4ZTH1</accession>
<dbReference type="EMBL" id="LT607413">
    <property type="protein sequence ID" value="SCF36081.1"/>
    <property type="molecule type" value="Genomic_DNA"/>
</dbReference>
<evidence type="ECO:0000313" key="2">
    <source>
        <dbReference type="Proteomes" id="UP000198253"/>
    </source>
</evidence>
<keyword evidence="2" id="KW-1185">Reference proteome</keyword>
<dbReference type="RefSeq" id="WP_088984365.1">
    <property type="nucleotide sequence ID" value="NZ_LT607413.1"/>
</dbReference>
<organism evidence="1 2">
    <name type="scientific">Micromonospora echinospora</name>
    <name type="common">Micromonospora purpurea</name>
    <dbReference type="NCBI Taxonomy" id="1877"/>
    <lineage>
        <taxon>Bacteria</taxon>
        <taxon>Bacillati</taxon>
        <taxon>Actinomycetota</taxon>
        <taxon>Actinomycetes</taxon>
        <taxon>Micromonosporales</taxon>
        <taxon>Micromonosporaceae</taxon>
        <taxon>Micromonospora</taxon>
    </lineage>
</organism>
<dbReference type="PANTHER" id="PTHR34069">
    <property type="entry name" value="3-OXOACYL-[ACYL-CARRIER-PROTEIN] SYNTHASE 3"/>
    <property type="match status" value="1"/>
</dbReference>
<dbReference type="InParanoid" id="A0A1C4ZTH1"/>
<evidence type="ECO:0000313" key="1">
    <source>
        <dbReference type="EMBL" id="SCF36081.1"/>
    </source>
</evidence>
<dbReference type="SUPFAM" id="SSF53901">
    <property type="entry name" value="Thiolase-like"/>
    <property type="match status" value="1"/>
</dbReference>
<proteinExistence type="predicted"/>